<feature type="domain" description="Bacterial Ig" evidence="2">
    <location>
        <begin position="545"/>
        <end position="625"/>
    </location>
</feature>
<dbReference type="InterPro" id="IPR041498">
    <property type="entry name" value="Big_6"/>
</dbReference>
<dbReference type="Pfam" id="PF19077">
    <property type="entry name" value="Big_13"/>
    <property type="match status" value="4"/>
</dbReference>
<accession>A0A6B2M704</accession>
<dbReference type="Pfam" id="PF22783">
    <property type="entry name" value="BapA_N"/>
    <property type="match status" value="1"/>
</dbReference>
<feature type="domain" description="Bacterial Ig-like" evidence="3">
    <location>
        <begin position="277"/>
        <end position="354"/>
    </location>
</feature>
<feature type="domain" description="Bacterial Ig" evidence="2">
    <location>
        <begin position="734"/>
        <end position="814"/>
    </location>
</feature>
<evidence type="ECO:0000259" key="3">
    <source>
        <dbReference type="Pfam" id="PF19077"/>
    </source>
</evidence>
<protein>
    <submittedName>
        <fullName evidence="5">DUF4175 domain-containing protein</fullName>
    </submittedName>
</protein>
<dbReference type="Gene3D" id="2.60.40.10">
    <property type="entry name" value="Immunoglobulins"/>
    <property type="match status" value="6"/>
</dbReference>
<dbReference type="RefSeq" id="WP_163122382.1">
    <property type="nucleotide sequence ID" value="NZ_JAAEAM010000002.1"/>
</dbReference>
<dbReference type="Pfam" id="PF17936">
    <property type="entry name" value="Big_6"/>
    <property type="match status" value="3"/>
</dbReference>
<dbReference type="InterPro" id="IPR048051">
    <property type="entry name" value="BapA-like_prefix-like"/>
</dbReference>
<sequence length="858" mass="82220">MVSSSVLSNHVDVPVANGSQVVASPGGPANFLLSAHKEDVANYARSGNDLVVEFKDGRTVRVQAFFENGADYHNLVFVQDDGRFLVQFGPGLQATGDGIVDAALTYAPIGDGLSTGALLGILGGVAAAGGIAAAAASGGGGDDGGSGASGGGTPTGPARLAIDSIDGQSTDGNGNIVTGRASPTIAGSGAQPNTTVTIQVDGQTIGAVTADANGRWSYTPGTLPEGAHQVTVTQTDSSGNTSELSTVGIVVDTIVPETPAITAVSDDAQHPVTIGGATSDTTPTLGGTAEAGSRVSVYDGTTLLGTTTADSSGKWTFTPTTGLGEGAHSITVTATDAAGNVSTPSAAFELTIDTTAPALPTVNATDGTSLSGTAEAGATVNIDTNGDGTPDATVTADPSGAWTYTPSTPLPIGTVIGVTATDAAGNTGPSASVTVTGDTTAPAAPIIGTVTDDVGSVVGAIISGGSTDDATPALSGTAEAGSTVSVYDGTTLLGTTTADPSGNWTFTPTTALGEGAHSLTVTATDTVGNVSVPSTAFDLTIDTTAPSIPTVNATDGTSLSGTAEAGATVNIDTNGDGTPDATVTADPSGAWTYTPSTPLPIGTVIGVTATDAAGNTGPSASVTVTGDTTAPGAPVIGTVTDDAGSVVGAIASGGSTDDATPALSGTAEAGSTVSVYDGTTLLGTTTADPSGNWTFTPTTGLGEGAHSLTVTATDTAGNVSVPSTAFELTIDTTAPALPTVNATDGTSLSGTTEAGATINIDTNGDGTPDATVTADPSGAWTYTPSTPLPIGTVIGVTATDAAGNTGPSASVTVTGDTTAPGAPVIGTVTDDAGSVVGAIASGGSTDDATPTLSGTAEA</sequence>
<dbReference type="InterPro" id="IPR044016">
    <property type="entry name" value="Big_13"/>
</dbReference>
<evidence type="ECO:0000259" key="4">
    <source>
        <dbReference type="Pfam" id="PF22783"/>
    </source>
</evidence>
<dbReference type="Gene3D" id="3.30.420.430">
    <property type="match status" value="1"/>
</dbReference>
<evidence type="ECO:0000256" key="1">
    <source>
        <dbReference type="SAM" id="MobiDB-lite"/>
    </source>
</evidence>
<feature type="domain" description="Bacterial Ig" evidence="2">
    <location>
        <begin position="356"/>
        <end position="436"/>
    </location>
</feature>
<reference evidence="5" key="1">
    <citation type="submission" date="2019-11" db="EMBL/GenBank/DDBJ databases">
        <title>Burkholderia cenocepacia CF.</title>
        <authorList>
            <person name="Vianna E.F."/>
            <person name="Marques E.A."/>
            <person name="Albano R.M."/>
            <person name="Leao R.S."/>
        </authorList>
    </citation>
    <scope>NUCLEOTIDE SEQUENCE</scope>
    <source>
        <strain evidence="5">MS-2140</strain>
    </source>
</reference>
<evidence type="ECO:0000313" key="5">
    <source>
        <dbReference type="EMBL" id="NDV70814.1"/>
    </source>
</evidence>
<dbReference type="EMBL" id="JAAEAM010000002">
    <property type="protein sequence ID" value="NDV70814.1"/>
    <property type="molecule type" value="Genomic_DNA"/>
</dbReference>
<dbReference type="NCBIfam" id="NF033510">
    <property type="entry name" value="Ca_tandemer"/>
    <property type="match status" value="7"/>
</dbReference>
<feature type="domain" description="Bacterial Ig-like" evidence="3">
    <location>
        <begin position="639"/>
        <end position="732"/>
    </location>
</feature>
<dbReference type="InterPro" id="IPR013783">
    <property type="entry name" value="Ig-like_fold"/>
</dbReference>
<evidence type="ECO:0000259" key="2">
    <source>
        <dbReference type="Pfam" id="PF17936"/>
    </source>
</evidence>
<dbReference type="AlphaFoldDB" id="A0A6B2M704"/>
<name>A0A6B2M704_9BURK</name>
<proteinExistence type="predicted"/>
<feature type="region of interest" description="Disordered" evidence="1">
    <location>
        <begin position="136"/>
        <end position="192"/>
    </location>
</feature>
<feature type="non-terminal residue" evidence="5">
    <location>
        <position position="858"/>
    </location>
</feature>
<feature type="domain" description="Bacterial Ig-like" evidence="3">
    <location>
        <begin position="171"/>
        <end position="253"/>
    </location>
</feature>
<feature type="domain" description="Bacterial Ig-like" evidence="3">
    <location>
        <begin position="463"/>
        <end position="543"/>
    </location>
</feature>
<gene>
    <name evidence="5" type="ORF">GFJ35_01765</name>
</gene>
<feature type="domain" description="Biofilm-associated protein BapA-like prefix-like" evidence="4">
    <location>
        <begin position="33"/>
        <end position="84"/>
    </location>
</feature>
<feature type="compositionally biased region" description="Polar residues" evidence="1">
    <location>
        <begin position="166"/>
        <end position="176"/>
    </location>
</feature>
<organism evidence="5">
    <name type="scientific">Burkholderia cenocepacia</name>
    <dbReference type="NCBI Taxonomy" id="95486"/>
    <lineage>
        <taxon>Bacteria</taxon>
        <taxon>Pseudomonadati</taxon>
        <taxon>Pseudomonadota</taxon>
        <taxon>Betaproteobacteria</taxon>
        <taxon>Burkholderiales</taxon>
        <taxon>Burkholderiaceae</taxon>
        <taxon>Burkholderia</taxon>
        <taxon>Burkholderia cepacia complex</taxon>
    </lineage>
</organism>
<comment type="caution">
    <text evidence="5">The sequence shown here is derived from an EMBL/GenBank/DDBJ whole genome shotgun (WGS) entry which is preliminary data.</text>
</comment>
<feature type="compositionally biased region" description="Gly residues" evidence="1">
    <location>
        <begin position="137"/>
        <end position="154"/>
    </location>
</feature>
<dbReference type="NCBIfam" id="NF033677">
    <property type="entry name" value="biofilm_BapA_N"/>
    <property type="match status" value="1"/>
</dbReference>